<protein>
    <submittedName>
        <fullName evidence="2">Uncharacterized protein</fullName>
    </submittedName>
</protein>
<evidence type="ECO:0000313" key="2">
    <source>
        <dbReference type="EMBL" id="CAE1304432.1"/>
    </source>
</evidence>
<reference evidence="2" key="1">
    <citation type="submission" date="2021-01" db="EMBL/GenBank/DDBJ databases">
        <authorList>
            <person name="Li R."/>
            <person name="Bekaert M."/>
        </authorList>
    </citation>
    <scope>NUCLEOTIDE SEQUENCE</scope>
    <source>
        <strain evidence="2">Farmed</strain>
    </source>
</reference>
<evidence type="ECO:0000313" key="3">
    <source>
        <dbReference type="Proteomes" id="UP000597762"/>
    </source>
</evidence>
<comment type="caution">
    <text evidence="2">The sequence shown here is derived from an EMBL/GenBank/DDBJ whole genome shotgun (WGS) entry which is preliminary data.</text>
</comment>
<dbReference type="EMBL" id="CAHIKZ030003815">
    <property type="protein sequence ID" value="CAE1304432.1"/>
    <property type="molecule type" value="Genomic_DNA"/>
</dbReference>
<organism evidence="2 3">
    <name type="scientific">Acanthosepion pharaonis</name>
    <name type="common">Pharaoh cuttlefish</name>
    <name type="synonym">Sepia pharaonis</name>
    <dbReference type="NCBI Taxonomy" id="158019"/>
    <lineage>
        <taxon>Eukaryota</taxon>
        <taxon>Metazoa</taxon>
        <taxon>Spiralia</taxon>
        <taxon>Lophotrochozoa</taxon>
        <taxon>Mollusca</taxon>
        <taxon>Cephalopoda</taxon>
        <taxon>Coleoidea</taxon>
        <taxon>Decapodiformes</taxon>
        <taxon>Sepiida</taxon>
        <taxon>Sepiina</taxon>
        <taxon>Sepiidae</taxon>
        <taxon>Acanthosepion</taxon>
    </lineage>
</organism>
<proteinExistence type="predicted"/>
<accession>A0A812DJ92</accession>
<feature type="region of interest" description="Disordered" evidence="1">
    <location>
        <begin position="258"/>
        <end position="281"/>
    </location>
</feature>
<evidence type="ECO:0000256" key="1">
    <source>
        <dbReference type="SAM" id="MobiDB-lite"/>
    </source>
</evidence>
<gene>
    <name evidence="2" type="ORF">SPHA_57024</name>
</gene>
<sequence>MPSRPDMVQPLKGEADARVIARRNSGWSPRRRLGKGCDVHRHAAVELAVIAHEHRLVTRTARELLKGSVRAGYRRYAPTRRIFRRTGWRSANCRYLCREGLADPGSRRIRATRVARASDAELGGVGADDQPADRQVAGIGDGEQFLAKGLTMKSLTVYGTPPPTGSWSASDTIRATGLPPLAVSVAGRSVPMSVLGAKSPIAGRVSVLYAAKARPELGREVQLGVQVGQEVAVGRTPVDRYRRPVVGEDAGIGRRIARTGSRSPATVPPDRHPHSWRTPFRARGPRLLGHRIAIGAREDRRRRAHWLAPGTIERGPPPPRWSGS</sequence>
<dbReference type="AlphaFoldDB" id="A0A812DJ92"/>
<feature type="region of interest" description="Disordered" evidence="1">
    <location>
        <begin position="305"/>
        <end position="324"/>
    </location>
</feature>
<feature type="compositionally biased region" description="Pro residues" evidence="1">
    <location>
        <begin position="315"/>
        <end position="324"/>
    </location>
</feature>
<name>A0A812DJ92_ACAPH</name>
<keyword evidence="3" id="KW-1185">Reference proteome</keyword>
<dbReference type="Proteomes" id="UP000597762">
    <property type="component" value="Unassembled WGS sequence"/>
</dbReference>